<protein>
    <submittedName>
        <fullName evidence="7">Kinesin-like protein</fullName>
    </submittedName>
</protein>
<dbReference type="InterPro" id="IPR001752">
    <property type="entry name" value="Kinesin_motor_dom"/>
</dbReference>
<sequence length="87" mass="9587">VLDVLDGFNATIMAYGQTGTGKTFTVFGPEGMLDPASQAMSPTASREGDRERERESGIRGKYAGIIPRAVLDIFGHIARHRDREEYQ</sequence>
<dbReference type="Proteomes" id="UP000265618">
    <property type="component" value="Unassembled WGS sequence"/>
</dbReference>
<dbReference type="OrthoDB" id="1932745at2759"/>
<dbReference type="InterPro" id="IPR027417">
    <property type="entry name" value="P-loop_NTPase"/>
</dbReference>
<feature type="non-terminal residue" evidence="7">
    <location>
        <position position="87"/>
    </location>
</feature>
<dbReference type="GO" id="GO:0003777">
    <property type="term" value="F:microtubule motor activity"/>
    <property type="evidence" value="ECO:0007669"/>
    <property type="project" value="InterPro"/>
</dbReference>
<evidence type="ECO:0000256" key="3">
    <source>
        <dbReference type="ARBA" id="ARBA00023175"/>
    </source>
</evidence>
<reference evidence="7 8" key="1">
    <citation type="journal article" date="2018" name="PLoS ONE">
        <title>The draft genome of Kipferlia bialata reveals reductive genome evolution in fornicate parasites.</title>
        <authorList>
            <person name="Tanifuji G."/>
            <person name="Takabayashi S."/>
            <person name="Kume K."/>
            <person name="Takagi M."/>
            <person name="Nakayama T."/>
            <person name="Kamikawa R."/>
            <person name="Inagaki Y."/>
            <person name="Hashimoto T."/>
        </authorList>
    </citation>
    <scope>NUCLEOTIDE SEQUENCE [LARGE SCALE GENOMIC DNA]</scope>
    <source>
        <strain evidence="7">NY0173</strain>
    </source>
</reference>
<feature type="binding site" evidence="4">
    <location>
        <begin position="16"/>
        <end position="23"/>
    </location>
    <ligand>
        <name>ATP</name>
        <dbReference type="ChEBI" id="CHEBI:30616"/>
    </ligand>
</feature>
<dbReference type="Gene3D" id="3.40.850.10">
    <property type="entry name" value="Kinesin motor domain"/>
    <property type="match status" value="1"/>
</dbReference>
<accession>A0A9K3DBT9</accession>
<dbReference type="InterPro" id="IPR027640">
    <property type="entry name" value="Kinesin-like_fam"/>
</dbReference>
<feature type="domain" description="Kinesin motor" evidence="6">
    <location>
        <begin position="1"/>
        <end position="87"/>
    </location>
</feature>
<evidence type="ECO:0000259" key="6">
    <source>
        <dbReference type="PROSITE" id="PS50067"/>
    </source>
</evidence>
<dbReference type="GO" id="GO:0007018">
    <property type="term" value="P:microtubule-based movement"/>
    <property type="evidence" value="ECO:0007669"/>
    <property type="project" value="InterPro"/>
</dbReference>
<comment type="similarity">
    <text evidence="4">Belongs to the TRAFAC class myosin-kinesin ATPase superfamily. Kinesin family.</text>
</comment>
<keyword evidence="3 4" id="KW-0505">Motor protein</keyword>
<keyword evidence="4" id="KW-0547">Nucleotide-binding</keyword>
<keyword evidence="2" id="KW-0175">Coiled coil</keyword>
<evidence type="ECO:0000256" key="4">
    <source>
        <dbReference type="PROSITE-ProRule" id="PRU00283"/>
    </source>
</evidence>
<feature type="region of interest" description="Disordered" evidence="5">
    <location>
        <begin position="33"/>
        <end position="59"/>
    </location>
</feature>
<dbReference type="GO" id="GO:0008017">
    <property type="term" value="F:microtubule binding"/>
    <property type="evidence" value="ECO:0007669"/>
    <property type="project" value="InterPro"/>
</dbReference>
<evidence type="ECO:0000313" key="8">
    <source>
        <dbReference type="Proteomes" id="UP000265618"/>
    </source>
</evidence>
<dbReference type="AlphaFoldDB" id="A0A9K3DBT9"/>
<dbReference type="PANTHER" id="PTHR47968">
    <property type="entry name" value="CENTROMERE PROTEIN E"/>
    <property type="match status" value="1"/>
</dbReference>
<organism evidence="7 8">
    <name type="scientific">Kipferlia bialata</name>
    <dbReference type="NCBI Taxonomy" id="797122"/>
    <lineage>
        <taxon>Eukaryota</taxon>
        <taxon>Metamonada</taxon>
        <taxon>Carpediemonas-like organisms</taxon>
        <taxon>Kipferlia</taxon>
    </lineage>
</organism>
<feature type="compositionally biased region" description="Basic and acidic residues" evidence="5">
    <location>
        <begin position="46"/>
        <end position="58"/>
    </location>
</feature>
<gene>
    <name evidence="7" type="ORF">KIPB_015307</name>
</gene>
<keyword evidence="1" id="KW-0493">Microtubule</keyword>
<dbReference type="EMBL" id="BDIP01008483">
    <property type="protein sequence ID" value="GIQ91866.1"/>
    <property type="molecule type" value="Genomic_DNA"/>
</dbReference>
<keyword evidence="8" id="KW-1185">Reference proteome</keyword>
<dbReference type="PROSITE" id="PS50067">
    <property type="entry name" value="KINESIN_MOTOR_2"/>
    <property type="match status" value="1"/>
</dbReference>
<feature type="non-terminal residue" evidence="7">
    <location>
        <position position="1"/>
    </location>
</feature>
<dbReference type="GO" id="GO:0005874">
    <property type="term" value="C:microtubule"/>
    <property type="evidence" value="ECO:0007669"/>
    <property type="project" value="UniProtKB-KW"/>
</dbReference>
<evidence type="ECO:0000256" key="1">
    <source>
        <dbReference type="ARBA" id="ARBA00022701"/>
    </source>
</evidence>
<evidence type="ECO:0000313" key="7">
    <source>
        <dbReference type="EMBL" id="GIQ91866.1"/>
    </source>
</evidence>
<proteinExistence type="inferred from homology"/>
<dbReference type="InterPro" id="IPR036961">
    <property type="entry name" value="Kinesin_motor_dom_sf"/>
</dbReference>
<comment type="caution">
    <text evidence="7">The sequence shown here is derived from an EMBL/GenBank/DDBJ whole genome shotgun (WGS) entry which is preliminary data.</text>
</comment>
<evidence type="ECO:0000256" key="5">
    <source>
        <dbReference type="SAM" id="MobiDB-lite"/>
    </source>
</evidence>
<name>A0A9K3DBT9_9EUKA</name>
<evidence type="ECO:0000256" key="2">
    <source>
        <dbReference type="ARBA" id="ARBA00023054"/>
    </source>
</evidence>
<dbReference type="Pfam" id="PF00225">
    <property type="entry name" value="Kinesin"/>
    <property type="match status" value="1"/>
</dbReference>
<dbReference type="GO" id="GO:0005524">
    <property type="term" value="F:ATP binding"/>
    <property type="evidence" value="ECO:0007669"/>
    <property type="project" value="UniProtKB-UniRule"/>
</dbReference>
<dbReference type="PANTHER" id="PTHR47968:SF36">
    <property type="entry name" value="KINESIN HEAVY CHAIN ISOFORM X1"/>
    <property type="match status" value="1"/>
</dbReference>
<dbReference type="SUPFAM" id="SSF52540">
    <property type="entry name" value="P-loop containing nucleoside triphosphate hydrolases"/>
    <property type="match status" value="1"/>
</dbReference>
<keyword evidence="4" id="KW-0067">ATP-binding</keyword>